<dbReference type="InterPro" id="IPR008801">
    <property type="entry name" value="RALF"/>
</dbReference>
<keyword evidence="4" id="KW-0372">Hormone</keyword>
<reference evidence="10" key="1">
    <citation type="journal article" date="2015" name="Nat. Plants">
        <title>Genome expansion of Arabis alpina linked with retrotransposition and reduced symmetric DNA methylation.</title>
        <authorList>
            <person name="Willing E.M."/>
            <person name="Rawat V."/>
            <person name="Mandakova T."/>
            <person name="Maumus F."/>
            <person name="James G.V."/>
            <person name="Nordstroem K.J."/>
            <person name="Becker C."/>
            <person name="Warthmann N."/>
            <person name="Chica C."/>
            <person name="Szarzynska B."/>
            <person name="Zytnicki M."/>
            <person name="Albani M.C."/>
            <person name="Kiefer C."/>
            <person name="Bergonzi S."/>
            <person name="Castaings L."/>
            <person name="Mateos J.L."/>
            <person name="Berns M.C."/>
            <person name="Bujdoso N."/>
            <person name="Piofczyk T."/>
            <person name="de Lorenzo L."/>
            <person name="Barrero-Sicilia C."/>
            <person name="Mateos I."/>
            <person name="Piednoel M."/>
            <person name="Hagmann J."/>
            <person name="Chen-Min-Tao R."/>
            <person name="Iglesias-Fernandez R."/>
            <person name="Schuster S.C."/>
            <person name="Alonso-Blanco C."/>
            <person name="Roudier F."/>
            <person name="Carbonero P."/>
            <person name="Paz-Ares J."/>
            <person name="Davis S.J."/>
            <person name="Pecinka A."/>
            <person name="Quesneville H."/>
            <person name="Colot V."/>
            <person name="Lysak M.A."/>
            <person name="Weigel D."/>
            <person name="Coupland G."/>
            <person name="Schneeberger K."/>
        </authorList>
    </citation>
    <scope>NUCLEOTIDE SEQUENCE [LARGE SCALE GENOMIC DNA]</scope>
    <source>
        <strain evidence="10">cv. Pajares</strain>
    </source>
</reference>
<dbReference type="eggNOG" id="ENOG502T1XS">
    <property type="taxonomic scope" value="Eukaryota"/>
</dbReference>
<evidence type="ECO:0000256" key="8">
    <source>
        <dbReference type="SAM" id="SignalP"/>
    </source>
</evidence>
<evidence type="ECO:0000313" key="10">
    <source>
        <dbReference type="Proteomes" id="UP000029120"/>
    </source>
</evidence>
<feature type="signal peptide" evidence="8">
    <location>
        <begin position="1"/>
        <end position="28"/>
    </location>
</feature>
<dbReference type="OMA" id="HKSCASG"/>
<evidence type="ECO:0000256" key="6">
    <source>
        <dbReference type="ARBA" id="ARBA00023157"/>
    </source>
</evidence>
<dbReference type="OrthoDB" id="1037882at2759"/>
<dbReference type="GO" id="GO:0005576">
    <property type="term" value="C:extracellular region"/>
    <property type="evidence" value="ECO:0007669"/>
    <property type="project" value="UniProtKB-SubCell"/>
</dbReference>
<keyword evidence="3" id="KW-0964">Secreted</keyword>
<evidence type="ECO:0008006" key="11">
    <source>
        <dbReference type="Google" id="ProtNLM"/>
    </source>
</evidence>
<dbReference type="EMBL" id="CM002874">
    <property type="protein sequence ID" value="KFK31102.1"/>
    <property type="molecule type" value="Genomic_DNA"/>
</dbReference>
<evidence type="ECO:0000313" key="9">
    <source>
        <dbReference type="EMBL" id="KFK31102.1"/>
    </source>
</evidence>
<dbReference type="Pfam" id="PF05498">
    <property type="entry name" value="RALF"/>
    <property type="match status" value="1"/>
</dbReference>
<organism evidence="9 10">
    <name type="scientific">Arabis alpina</name>
    <name type="common">Alpine rock-cress</name>
    <dbReference type="NCBI Taxonomy" id="50452"/>
    <lineage>
        <taxon>Eukaryota</taxon>
        <taxon>Viridiplantae</taxon>
        <taxon>Streptophyta</taxon>
        <taxon>Embryophyta</taxon>
        <taxon>Tracheophyta</taxon>
        <taxon>Spermatophyta</taxon>
        <taxon>Magnoliopsida</taxon>
        <taxon>eudicotyledons</taxon>
        <taxon>Gunneridae</taxon>
        <taxon>Pentapetalae</taxon>
        <taxon>rosids</taxon>
        <taxon>malvids</taxon>
        <taxon>Brassicales</taxon>
        <taxon>Brassicaceae</taxon>
        <taxon>Arabideae</taxon>
        <taxon>Arabis</taxon>
    </lineage>
</organism>
<dbReference type="AlphaFoldDB" id="A0A087GMK0"/>
<keyword evidence="6" id="KW-1015">Disulfide bond</keyword>
<dbReference type="Proteomes" id="UP000029120">
    <property type="component" value="Chromosome 6"/>
</dbReference>
<dbReference type="Gramene" id="KFK31102">
    <property type="protein sequence ID" value="KFK31102"/>
    <property type="gene ID" value="AALP_AA6G068300"/>
</dbReference>
<feature type="chain" id="PRO_5001822279" description="Rapid alkalinization factor 1" evidence="8">
    <location>
        <begin position="29"/>
        <end position="68"/>
    </location>
</feature>
<keyword evidence="5 8" id="KW-0732">Signal</keyword>
<dbReference type="GO" id="GO:0040008">
    <property type="term" value="P:regulation of growth"/>
    <property type="evidence" value="ECO:0007669"/>
    <property type="project" value="UniProtKB-ARBA"/>
</dbReference>
<evidence type="ECO:0000256" key="5">
    <source>
        <dbReference type="ARBA" id="ARBA00022729"/>
    </source>
</evidence>
<protein>
    <recommendedName>
        <fullName evidence="11">Rapid alkalinization factor 1</fullName>
    </recommendedName>
</protein>
<comment type="similarity">
    <text evidence="2">Belongs to the plant rapid alkalinization factor (RALF) family.</text>
</comment>
<name>A0A087GMK0_ARAAL</name>
<proteinExistence type="inferred from homology"/>
<evidence type="ECO:0000256" key="2">
    <source>
        <dbReference type="ARBA" id="ARBA00009178"/>
    </source>
</evidence>
<evidence type="ECO:0000256" key="4">
    <source>
        <dbReference type="ARBA" id="ARBA00022702"/>
    </source>
</evidence>
<gene>
    <name evidence="9" type="ordered locus">AALP_Aa6g068300</name>
</gene>
<evidence type="ECO:0000256" key="7">
    <source>
        <dbReference type="ARBA" id="ARBA00037228"/>
    </source>
</evidence>
<evidence type="ECO:0000256" key="3">
    <source>
        <dbReference type="ARBA" id="ARBA00022525"/>
    </source>
</evidence>
<accession>A0A087GMK0</accession>
<comment type="function">
    <text evidence="7">Cell signaling peptide that may regulate plant stress, growth, and development. Mediates a rapid alkalinization of extracellular space by mediating a transient increase in the cytoplasmic Ca(2+) concentration leading to a calcium-dependent signaling events through a cell surface receptor and a concomitant activation of some intracellular mitogen-activated protein kinases.</text>
</comment>
<sequence>MAISKKTMVLSLALIIVIVCNVMSTTEAKVIGNGAMETDDCVGPKCKTMTPANPYKRGCESAERCRSG</sequence>
<dbReference type="PANTHER" id="PTHR34270:SF3">
    <property type="entry name" value="PROTEIN RALF-LIKE 16-RELATED"/>
    <property type="match status" value="1"/>
</dbReference>
<dbReference type="PANTHER" id="PTHR34270">
    <property type="entry name" value="PROTEIN RALF-LIKE 15-RELATED"/>
    <property type="match status" value="1"/>
</dbReference>
<comment type="subcellular location">
    <subcellularLocation>
        <location evidence="1">Secreted</location>
    </subcellularLocation>
</comment>
<dbReference type="GO" id="GO:0005179">
    <property type="term" value="F:hormone activity"/>
    <property type="evidence" value="ECO:0007669"/>
    <property type="project" value="UniProtKB-KW"/>
</dbReference>
<keyword evidence="10" id="KW-1185">Reference proteome</keyword>
<evidence type="ECO:0000256" key="1">
    <source>
        <dbReference type="ARBA" id="ARBA00004613"/>
    </source>
</evidence>